<proteinExistence type="predicted"/>
<evidence type="ECO:0000256" key="2">
    <source>
        <dbReference type="SAM" id="MobiDB-lite"/>
    </source>
</evidence>
<dbReference type="GO" id="GO:0003723">
    <property type="term" value="F:RNA binding"/>
    <property type="evidence" value="ECO:0007669"/>
    <property type="project" value="UniProtKB-UniRule"/>
</dbReference>
<feature type="compositionally biased region" description="Acidic residues" evidence="2">
    <location>
        <begin position="276"/>
        <end position="287"/>
    </location>
</feature>
<dbReference type="AlphaFoldDB" id="A0AAU9P068"/>
<organism evidence="4 5">
    <name type="scientific">Lactuca virosa</name>
    <dbReference type="NCBI Taxonomy" id="75947"/>
    <lineage>
        <taxon>Eukaryota</taxon>
        <taxon>Viridiplantae</taxon>
        <taxon>Streptophyta</taxon>
        <taxon>Embryophyta</taxon>
        <taxon>Tracheophyta</taxon>
        <taxon>Spermatophyta</taxon>
        <taxon>Magnoliopsida</taxon>
        <taxon>eudicotyledons</taxon>
        <taxon>Gunneridae</taxon>
        <taxon>Pentapetalae</taxon>
        <taxon>asterids</taxon>
        <taxon>campanulids</taxon>
        <taxon>Asterales</taxon>
        <taxon>Asteraceae</taxon>
        <taxon>Cichorioideae</taxon>
        <taxon>Cichorieae</taxon>
        <taxon>Lactucinae</taxon>
        <taxon>Lactuca</taxon>
    </lineage>
</organism>
<feature type="domain" description="K Homology" evidence="3">
    <location>
        <begin position="158"/>
        <end position="220"/>
    </location>
</feature>
<reference evidence="4 5" key="1">
    <citation type="submission" date="2022-01" db="EMBL/GenBank/DDBJ databases">
        <authorList>
            <person name="Xiong W."/>
            <person name="Schranz E."/>
        </authorList>
    </citation>
    <scope>NUCLEOTIDE SEQUENCE [LARGE SCALE GENOMIC DNA]</scope>
</reference>
<feature type="compositionally biased region" description="Basic and acidic residues" evidence="2">
    <location>
        <begin position="288"/>
        <end position="297"/>
    </location>
</feature>
<keyword evidence="5" id="KW-1185">Reference proteome</keyword>
<comment type="caution">
    <text evidence="4">The sequence shown here is derived from an EMBL/GenBank/DDBJ whole genome shotgun (WGS) entry which is preliminary data.</text>
</comment>
<dbReference type="Gene3D" id="3.30.1370.10">
    <property type="entry name" value="K Homology domain, type 1"/>
    <property type="match status" value="1"/>
</dbReference>
<name>A0AAU9P068_9ASTR</name>
<dbReference type="Pfam" id="PF00013">
    <property type="entry name" value="KH_1"/>
    <property type="match status" value="1"/>
</dbReference>
<sequence>MNRNPRRDKFAKAKIEEPNLNLRLSTELFLKRDDHPLNDLCYMKVFDNTRKAHQVTETDASEAKLDRKVYRIRNKELVTVFGDDFEGMKEIQRVSKATIGILADAESNLLRHSFLDILGTAEEVTTAEELILDETLKTYSSLIFPVILMPAIIYGDNITIPVHKVNHVLGNYSSNLLRMETESGAWIKIEPGLSSLGSEWRVVNVFGPQENIVKAKSLIESVICEHEELSSDEALNEMMHQFKEPSCGELIDGKKLKGKQQAEEGGSGVSEKEGDVHEEDEVDEKEGDESKEKRQKGVEVSGPTLILASGCYGSYLHCVSHAWK</sequence>
<dbReference type="CDD" id="cd00105">
    <property type="entry name" value="KH-I"/>
    <property type="match status" value="1"/>
</dbReference>
<keyword evidence="1" id="KW-0694">RNA-binding</keyword>
<protein>
    <recommendedName>
        <fullName evidence="3">K Homology domain-containing protein</fullName>
    </recommendedName>
</protein>
<gene>
    <name evidence="4" type="ORF">LVIROSA_LOCUS29552</name>
</gene>
<accession>A0AAU9P068</accession>
<dbReference type="Proteomes" id="UP001157418">
    <property type="component" value="Unassembled WGS sequence"/>
</dbReference>
<feature type="region of interest" description="Disordered" evidence="2">
    <location>
        <begin position="255"/>
        <end position="299"/>
    </location>
</feature>
<dbReference type="InterPro" id="IPR036612">
    <property type="entry name" value="KH_dom_type_1_sf"/>
</dbReference>
<evidence type="ECO:0000313" key="5">
    <source>
        <dbReference type="Proteomes" id="UP001157418"/>
    </source>
</evidence>
<dbReference type="InterPro" id="IPR004088">
    <property type="entry name" value="KH_dom_type_1"/>
</dbReference>
<dbReference type="PROSITE" id="PS50084">
    <property type="entry name" value="KH_TYPE_1"/>
    <property type="match status" value="1"/>
</dbReference>
<dbReference type="EMBL" id="CAKMRJ010005523">
    <property type="protein sequence ID" value="CAH1443651.1"/>
    <property type="molecule type" value="Genomic_DNA"/>
</dbReference>
<dbReference type="SUPFAM" id="SSF54791">
    <property type="entry name" value="Eukaryotic type KH-domain (KH-domain type I)"/>
    <property type="match status" value="1"/>
</dbReference>
<evidence type="ECO:0000256" key="1">
    <source>
        <dbReference type="PROSITE-ProRule" id="PRU00117"/>
    </source>
</evidence>
<evidence type="ECO:0000313" key="4">
    <source>
        <dbReference type="EMBL" id="CAH1443651.1"/>
    </source>
</evidence>
<evidence type="ECO:0000259" key="3">
    <source>
        <dbReference type="Pfam" id="PF00013"/>
    </source>
</evidence>